<dbReference type="GO" id="GO:0050482">
    <property type="term" value="P:arachidonate secretion"/>
    <property type="evidence" value="ECO:0007669"/>
    <property type="project" value="InterPro"/>
</dbReference>
<feature type="active site" evidence="4">
    <location>
        <position position="112"/>
    </location>
</feature>
<feature type="signal peptide" evidence="8">
    <location>
        <begin position="1"/>
        <end position="23"/>
    </location>
</feature>
<keyword evidence="5 8" id="KW-0106">Calcium</keyword>
<keyword evidence="8" id="KW-0443">Lipid metabolism</keyword>
<dbReference type="FunFam" id="1.20.90.10:FF:000001">
    <property type="entry name" value="Basic phospholipase A2 homolog"/>
    <property type="match status" value="1"/>
</dbReference>
<dbReference type="GO" id="GO:0005576">
    <property type="term" value="C:extracellular region"/>
    <property type="evidence" value="ECO:0007669"/>
    <property type="project" value="UniProtKB-SubCell"/>
</dbReference>
<dbReference type="InterPro" id="IPR016090">
    <property type="entry name" value="PLA2-like_dom"/>
</dbReference>
<evidence type="ECO:0000313" key="11">
    <source>
        <dbReference type="RefSeq" id="XP_033778325.1"/>
    </source>
</evidence>
<feature type="domain" description="Phospholipase A2-like central" evidence="9">
    <location>
        <begin position="21"/>
        <end position="140"/>
    </location>
</feature>
<dbReference type="Gene3D" id="1.20.90.10">
    <property type="entry name" value="Phospholipase A2 domain"/>
    <property type="match status" value="1"/>
</dbReference>
<feature type="disulfide bond" evidence="6">
    <location>
        <begin position="79"/>
        <end position="104"/>
    </location>
</feature>
<keyword evidence="3 6" id="KW-1015">Disulfide bond</keyword>
<keyword evidence="2 8" id="KW-0964">Secreted</keyword>
<feature type="active site" evidence="4">
    <location>
        <position position="67"/>
    </location>
</feature>
<dbReference type="PROSITE" id="PS00119">
    <property type="entry name" value="PA2_ASP"/>
    <property type="match status" value="1"/>
</dbReference>
<dbReference type="KEGG" id="gsh:117349233"/>
<evidence type="ECO:0000256" key="3">
    <source>
        <dbReference type="ARBA" id="ARBA00023157"/>
    </source>
</evidence>
<keyword evidence="8" id="KW-0378">Hydrolase</keyword>
<dbReference type="AlphaFoldDB" id="A0A6P8PBG7"/>
<proteinExistence type="inferred from homology"/>
<dbReference type="SUPFAM" id="SSF48619">
    <property type="entry name" value="Phospholipase A2, PLA2"/>
    <property type="match status" value="1"/>
</dbReference>
<dbReference type="InParanoid" id="A0A6P8PBG7"/>
<sequence length="146" mass="16710">MTNRLFFGLLLAGVVAIVAGTTAQFDEMIRLTTFSYSLANFTNYGCHCGPNTQGMVLDPIDRCCHEHDCCYNEAIMRGCNPITQTYRFYATEEKIKCIKSRNRCEKLVCECDEETADCFRKRIENYNLHFLNFTATPACRGPRPFC</sequence>
<dbReference type="PRINTS" id="PR00389">
    <property type="entry name" value="PHPHLIPASEA2"/>
</dbReference>
<dbReference type="PROSITE" id="PS00118">
    <property type="entry name" value="PA2_HIS"/>
    <property type="match status" value="1"/>
</dbReference>
<keyword evidence="5" id="KW-0479">Metal-binding</keyword>
<dbReference type="CDD" id="cd00125">
    <property type="entry name" value="PLA2c"/>
    <property type="match status" value="1"/>
</dbReference>
<protein>
    <recommendedName>
        <fullName evidence="8">Phospholipase A2</fullName>
        <ecNumber evidence="8">3.1.1.4</ecNumber>
    </recommendedName>
</protein>
<feature type="binding site" evidence="5">
    <location>
        <position position="49"/>
    </location>
    <ligand>
        <name>Ca(2+)</name>
        <dbReference type="ChEBI" id="CHEBI:29108"/>
    </ligand>
</feature>
<evidence type="ECO:0000256" key="2">
    <source>
        <dbReference type="ARBA" id="ARBA00022525"/>
    </source>
</evidence>
<dbReference type="InterPro" id="IPR001211">
    <property type="entry name" value="PLA2"/>
</dbReference>
<dbReference type="OrthoDB" id="5841574at2759"/>
<feature type="disulfide bond" evidence="6">
    <location>
        <begin position="70"/>
        <end position="111"/>
    </location>
</feature>
<comment type="similarity">
    <text evidence="7">Belongs to the phospholipase A2 family.</text>
</comment>
<keyword evidence="8" id="KW-0732">Signal</keyword>
<feature type="disulfide bond" evidence="6">
    <location>
        <begin position="63"/>
        <end position="118"/>
    </location>
</feature>
<dbReference type="Proteomes" id="UP000515159">
    <property type="component" value="Chromosome 15"/>
</dbReference>
<evidence type="ECO:0000256" key="8">
    <source>
        <dbReference type="RuleBase" id="RU361236"/>
    </source>
</evidence>
<feature type="disulfide bond" evidence="6">
    <location>
        <begin position="48"/>
        <end position="64"/>
    </location>
</feature>
<feature type="binding site" evidence="5">
    <location>
        <position position="68"/>
    </location>
    <ligand>
        <name>Ca(2+)</name>
        <dbReference type="ChEBI" id="CHEBI:29108"/>
    </ligand>
</feature>
<dbReference type="InterPro" id="IPR033113">
    <property type="entry name" value="PLA2_histidine"/>
</dbReference>
<feature type="chain" id="PRO_5028518939" description="Phospholipase A2" evidence="8">
    <location>
        <begin position="24"/>
        <end position="146"/>
    </location>
</feature>
<feature type="disulfide bond" evidence="6">
    <location>
        <begin position="46"/>
        <end position="139"/>
    </location>
</feature>
<evidence type="ECO:0000256" key="7">
    <source>
        <dbReference type="RuleBase" id="RU003654"/>
    </source>
</evidence>
<dbReference type="PANTHER" id="PTHR11716:SF6">
    <property type="entry name" value="PHOSPHOLIPASE A2 HOMOLOG OTOCONIN-22"/>
    <property type="match status" value="1"/>
</dbReference>
<dbReference type="InterPro" id="IPR036444">
    <property type="entry name" value="PLipase_A2_dom_sf"/>
</dbReference>
<name>A0A6P8PBG7_GEOSA</name>
<gene>
    <name evidence="11" type="primary">LOC117349233</name>
</gene>
<dbReference type="SMART" id="SM00085">
    <property type="entry name" value="PA2c"/>
    <property type="match status" value="1"/>
</dbReference>
<dbReference type="EC" id="3.1.1.4" evidence="8"/>
<dbReference type="GO" id="GO:0047498">
    <property type="term" value="F:calcium-dependent phospholipase A2 activity"/>
    <property type="evidence" value="ECO:0007669"/>
    <property type="project" value="TreeGrafter"/>
</dbReference>
<reference evidence="11" key="1">
    <citation type="submission" date="2025-08" db="UniProtKB">
        <authorList>
            <consortium name="RefSeq"/>
        </authorList>
    </citation>
    <scope>IDENTIFICATION</scope>
</reference>
<dbReference type="GO" id="GO:0016042">
    <property type="term" value="P:lipid catabolic process"/>
    <property type="evidence" value="ECO:0007669"/>
    <property type="project" value="InterPro"/>
</dbReference>
<dbReference type="PANTHER" id="PTHR11716">
    <property type="entry name" value="PHOSPHOLIPASE A2 FAMILY MEMBER"/>
    <property type="match status" value="1"/>
</dbReference>
<dbReference type="RefSeq" id="XP_033778325.1">
    <property type="nucleotide sequence ID" value="XM_033922434.1"/>
</dbReference>
<evidence type="ECO:0000256" key="4">
    <source>
        <dbReference type="PIRSR" id="PIRSR601211-1"/>
    </source>
</evidence>
<dbReference type="GO" id="GO:0006644">
    <property type="term" value="P:phospholipid metabolic process"/>
    <property type="evidence" value="ECO:0007669"/>
    <property type="project" value="InterPro"/>
</dbReference>
<dbReference type="GO" id="GO:0005543">
    <property type="term" value="F:phospholipid binding"/>
    <property type="evidence" value="ECO:0007669"/>
    <property type="project" value="TreeGrafter"/>
</dbReference>
<evidence type="ECO:0000256" key="6">
    <source>
        <dbReference type="PIRSR" id="PIRSR601211-3"/>
    </source>
</evidence>
<dbReference type="InterPro" id="IPR033112">
    <property type="entry name" value="PLA2_Asp_AS"/>
</dbReference>
<feature type="disulfide bond" evidence="6">
    <location>
        <begin position="97"/>
        <end position="109"/>
    </location>
</feature>
<comment type="subcellular location">
    <subcellularLocation>
        <location evidence="1 8">Secreted</location>
    </subcellularLocation>
</comment>
<evidence type="ECO:0000259" key="9">
    <source>
        <dbReference type="SMART" id="SM00085"/>
    </source>
</evidence>
<organism evidence="10 11">
    <name type="scientific">Geotrypetes seraphini</name>
    <name type="common">Gaboon caecilian</name>
    <name type="synonym">Caecilia seraphini</name>
    <dbReference type="NCBI Taxonomy" id="260995"/>
    <lineage>
        <taxon>Eukaryota</taxon>
        <taxon>Metazoa</taxon>
        <taxon>Chordata</taxon>
        <taxon>Craniata</taxon>
        <taxon>Vertebrata</taxon>
        <taxon>Euteleostomi</taxon>
        <taxon>Amphibia</taxon>
        <taxon>Gymnophiona</taxon>
        <taxon>Geotrypetes</taxon>
    </lineage>
</organism>
<evidence type="ECO:0000313" key="10">
    <source>
        <dbReference type="Proteomes" id="UP000515159"/>
    </source>
</evidence>
<dbReference type="GO" id="GO:0005509">
    <property type="term" value="F:calcium ion binding"/>
    <property type="evidence" value="ECO:0007669"/>
    <property type="project" value="InterPro"/>
</dbReference>
<evidence type="ECO:0000256" key="5">
    <source>
        <dbReference type="PIRSR" id="PIRSR601211-2"/>
    </source>
</evidence>
<comment type="catalytic activity">
    <reaction evidence="8">
        <text>a 1,2-diacyl-sn-glycero-3-phosphocholine + H2O = a 1-acyl-sn-glycero-3-phosphocholine + a fatty acid + H(+)</text>
        <dbReference type="Rhea" id="RHEA:15801"/>
        <dbReference type="ChEBI" id="CHEBI:15377"/>
        <dbReference type="ChEBI" id="CHEBI:15378"/>
        <dbReference type="ChEBI" id="CHEBI:28868"/>
        <dbReference type="ChEBI" id="CHEBI:57643"/>
        <dbReference type="ChEBI" id="CHEBI:58168"/>
        <dbReference type="EC" id="3.1.1.4"/>
    </reaction>
</comment>
<comment type="cofactor">
    <cofactor evidence="5">
        <name>Ca(2+)</name>
        <dbReference type="ChEBI" id="CHEBI:29108"/>
    </cofactor>
    <text evidence="5">Binds 1 Ca(2+) ion per subunit.</text>
</comment>
<evidence type="ECO:0000256" key="1">
    <source>
        <dbReference type="ARBA" id="ARBA00004613"/>
    </source>
</evidence>
<accession>A0A6P8PBG7</accession>
<keyword evidence="10" id="KW-1185">Reference proteome</keyword>
<dbReference type="GeneID" id="117349233"/>
<dbReference type="Pfam" id="PF00068">
    <property type="entry name" value="Phospholip_A2_1"/>
    <property type="match status" value="1"/>
</dbReference>